<feature type="compositionally biased region" description="Basic and acidic residues" evidence="1">
    <location>
        <begin position="18"/>
        <end position="27"/>
    </location>
</feature>
<dbReference type="AlphaFoldDB" id="A0A0L9T7Y3"/>
<keyword evidence="2" id="KW-1133">Transmembrane helix</keyword>
<feature type="transmembrane region" description="Helical" evidence="2">
    <location>
        <begin position="62"/>
        <end position="80"/>
    </location>
</feature>
<feature type="compositionally biased region" description="Basic residues" evidence="1">
    <location>
        <begin position="7"/>
        <end position="17"/>
    </location>
</feature>
<evidence type="ECO:0000313" key="3">
    <source>
        <dbReference type="EMBL" id="KOM26441.1"/>
    </source>
</evidence>
<organism evidence="3 4">
    <name type="scientific">Phaseolus angularis</name>
    <name type="common">Azuki bean</name>
    <name type="synonym">Vigna angularis</name>
    <dbReference type="NCBI Taxonomy" id="3914"/>
    <lineage>
        <taxon>Eukaryota</taxon>
        <taxon>Viridiplantae</taxon>
        <taxon>Streptophyta</taxon>
        <taxon>Embryophyta</taxon>
        <taxon>Tracheophyta</taxon>
        <taxon>Spermatophyta</taxon>
        <taxon>Magnoliopsida</taxon>
        <taxon>eudicotyledons</taxon>
        <taxon>Gunneridae</taxon>
        <taxon>Pentapetalae</taxon>
        <taxon>rosids</taxon>
        <taxon>fabids</taxon>
        <taxon>Fabales</taxon>
        <taxon>Fabaceae</taxon>
        <taxon>Papilionoideae</taxon>
        <taxon>50 kb inversion clade</taxon>
        <taxon>NPAAA clade</taxon>
        <taxon>indigoferoid/millettioid clade</taxon>
        <taxon>Phaseoleae</taxon>
        <taxon>Vigna</taxon>
    </lineage>
</organism>
<name>A0A0L9T7Y3_PHAAN</name>
<keyword evidence="2" id="KW-0472">Membrane</keyword>
<protein>
    <submittedName>
        <fullName evidence="3">Uncharacterized protein</fullName>
    </submittedName>
</protein>
<dbReference type="Gramene" id="KOM26441">
    <property type="protein sequence ID" value="KOM26441"/>
    <property type="gene ID" value="LR48_Vigan272s002900"/>
</dbReference>
<sequence length="82" mass="10052">MEERDREKRKKVERKRNIHDEGLNEETEKNGMKMIGIRKWVHEYNFSIDNVHKRREREMVDARVLFLGEIWTIFGFSQILGF</sequence>
<dbReference type="EMBL" id="KQ258321">
    <property type="protein sequence ID" value="KOM26441.1"/>
    <property type="molecule type" value="Genomic_DNA"/>
</dbReference>
<accession>A0A0L9T7Y3</accession>
<feature type="region of interest" description="Disordered" evidence="1">
    <location>
        <begin position="1"/>
        <end position="27"/>
    </location>
</feature>
<keyword evidence="2" id="KW-0812">Transmembrane</keyword>
<reference evidence="4" key="1">
    <citation type="journal article" date="2015" name="Proc. Natl. Acad. Sci. U.S.A.">
        <title>Genome sequencing of adzuki bean (Vigna angularis) provides insight into high starch and low fat accumulation and domestication.</title>
        <authorList>
            <person name="Yang K."/>
            <person name="Tian Z."/>
            <person name="Chen C."/>
            <person name="Luo L."/>
            <person name="Zhao B."/>
            <person name="Wang Z."/>
            <person name="Yu L."/>
            <person name="Li Y."/>
            <person name="Sun Y."/>
            <person name="Li W."/>
            <person name="Chen Y."/>
            <person name="Li Y."/>
            <person name="Zhang Y."/>
            <person name="Ai D."/>
            <person name="Zhao J."/>
            <person name="Shang C."/>
            <person name="Ma Y."/>
            <person name="Wu B."/>
            <person name="Wang M."/>
            <person name="Gao L."/>
            <person name="Sun D."/>
            <person name="Zhang P."/>
            <person name="Guo F."/>
            <person name="Wang W."/>
            <person name="Li Y."/>
            <person name="Wang J."/>
            <person name="Varshney R.K."/>
            <person name="Wang J."/>
            <person name="Ling H.Q."/>
            <person name="Wan P."/>
        </authorList>
    </citation>
    <scope>NUCLEOTIDE SEQUENCE</scope>
    <source>
        <strain evidence="4">cv. Jingnong 6</strain>
    </source>
</reference>
<evidence type="ECO:0000256" key="2">
    <source>
        <dbReference type="SAM" id="Phobius"/>
    </source>
</evidence>
<proteinExistence type="predicted"/>
<evidence type="ECO:0000256" key="1">
    <source>
        <dbReference type="SAM" id="MobiDB-lite"/>
    </source>
</evidence>
<gene>
    <name evidence="3" type="ORF">LR48_Vigan272s002900</name>
</gene>
<evidence type="ECO:0000313" key="4">
    <source>
        <dbReference type="Proteomes" id="UP000053144"/>
    </source>
</evidence>
<dbReference type="Proteomes" id="UP000053144">
    <property type="component" value="Unassembled WGS sequence"/>
</dbReference>